<dbReference type="InterPro" id="IPR019405">
    <property type="entry name" value="Lactonase_7-beta_prop"/>
</dbReference>
<dbReference type="PANTHER" id="PTHR30344">
    <property type="entry name" value="6-PHOSPHOGLUCONOLACTONASE-RELATED"/>
    <property type="match status" value="1"/>
</dbReference>
<organism evidence="2 3">
    <name type="scientific">Jatrophihabitans lederbergiae</name>
    <dbReference type="NCBI Taxonomy" id="3075547"/>
    <lineage>
        <taxon>Bacteria</taxon>
        <taxon>Bacillati</taxon>
        <taxon>Actinomycetota</taxon>
        <taxon>Actinomycetes</taxon>
        <taxon>Jatrophihabitantales</taxon>
        <taxon>Jatrophihabitantaceae</taxon>
        <taxon>Jatrophihabitans</taxon>
    </lineage>
</organism>
<dbReference type="SUPFAM" id="SSF51004">
    <property type="entry name" value="C-terminal (heme d1) domain of cytochrome cd1-nitrite reductase"/>
    <property type="match status" value="1"/>
</dbReference>
<dbReference type="InterPro" id="IPR050282">
    <property type="entry name" value="Cycloisomerase_2"/>
</dbReference>
<sequence length="358" mass="36857">MTTAPADFRTLLVGGYTPPMGTGHGIRLIVHDLVQATLHDHGLVAVTESPSFLVSAPAGLVSAPAGGVVYAVNETDAGRVSAFRVTGAGADCHLEQFSVQSTGGAHPCHLAVHEGLRLLAVANYTSGSVSIHPLGSDGRIEPLTQLIELPGGGGPDAERQEGPHAHQVTFFDLDAAGVGLAVADLGSDRVWRYRHEDGRFASLPLLELPAGSGTRQLLVVGGRALVLGELDGSLAVADWTDNPRLLSVGPGHAGPLPDPSLAAALLLGPRPELFYATHRGGDIVSLLRLDGDSVVPVADFDAAGRWPRHACLAGDQLYLANQLSDTVVSLPVDPVTGLPSGPPISVEVPGPSCVLALS</sequence>
<gene>
    <name evidence="2" type="ORF">RM423_17540</name>
</gene>
<dbReference type="InterPro" id="IPR011048">
    <property type="entry name" value="Haem_d1_sf"/>
</dbReference>
<protein>
    <submittedName>
        <fullName evidence="2">Beta-propeller fold lactonase family protein</fullName>
    </submittedName>
</protein>
<reference evidence="3" key="1">
    <citation type="submission" date="2023-07" db="EMBL/GenBank/DDBJ databases">
        <title>30 novel species of actinomycetes from the DSMZ collection.</title>
        <authorList>
            <person name="Nouioui I."/>
        </authorList>
    </citation>
    <scope>NUCLEOTIDE SEQUENCE [LARGE SCALE GENOMIC DNA]</scope>
    <source>
        <strain evidence="3">DSM 44399</strain>
    </source>
</reference>
<dbReference type="EMBL" id="JAVREH010000030">
    <property type="protein sequence ID" value="MDT0263193.1"/>
    <property type="molecule type" value="Genomic_DNA"/>
</dbReference>
<dbReference type="Pfam" id="PF10282">
    <property type="entry name" value="Lactonase"/>
    <property type="match status" value="1"/>
</dbReference>
<evidence type="ECO:0000313" key="3">
    <source>
        <dbReference type="Proteomes" id="UP001183176"/>
    </source>
</evidence>
<proteinExistence type="inferred from homology"/>
<accession>A0ABU2JDW8</accession>
<name>A0ABU2JDW8_9ACTN</name>
<dbReference type="PANTHER" id="PTHR30344:SF1">
    <property type="entry name" value="6-PHOSPHOGLUCONOLACTONASE"/>
    <property type="match status" value="1"/>
</dbReference>
<evidence type="ECO:0000313" key="2">
    <source>
        <dbReference type="EMBL" id="MDT0263193.1"/>
    </source>
</evidence>
<comment type="caution">
    <text evidence="2">The sequence shown here is derived from an EMBL/GenBank/DDBJ whole genome shotgun (WGS) entry which is preliminary data.</text>
</comment>
<dbReference type="Proteomes" id="UP001183176">
    <property type="component" value="Unassembled WGS sequence"/>
</dbReference>
<keyword evidence="3" id="KW-1185">Reference proteome</keyword>
<evidence type="ECO:0000256" key="1">
    <source>
        <dbReference type="ARBA" id="ARBA00005564"/>
    </source>
</evidence>
<dbReference type="RefSeq" id="WP_311424340.1">
    <property type="nucleotide sequence ID" value="NZ_JAVREH010000030.1"/>
</dbReference>
<comment type="similarity">
    <text evidence="1">Belongs to the cycloisomerase 2 family.</text>
</comment>
<dbReference type="InterPro" id="IPR015943">
    <property type="entry name" value="WD40/YVTN_repeat-like_dom_sf"/>
</dbReference>
<dbReference type="Gene3D" id="2.130.10.10">
    <property type="entry name" value="YVTN repeat-like/Quinoprotein amine dehydrogenase"/>
    <property type="match status" value="1"/>
</dbReference>